<dbReference type="InterPro" id="IPR050164">
    <property type="entry name" value="Peptidase_C19"/>
</dbReference>
<name>U5EG88_9DIPT</name>
<dbReference type="GO" id="GO:0005829">
    <property type="term" value="C:cytosol"/>
    <property type="evidence" value="ECO:0007669"/>
    <property type="project" value="TreeGrafter"/>
</dbReference>
<accession>U5EG88</accession>
<dbReference type="Pfam" id="PF00443">
    <property type="entry name" value="UCH"/>
    <property type="match status" value="1"/>
</dbReference>
<protein>
    <submittedName>
        <fullName evidence="4">Putative ubiquitin specific protease aedes aegypti</fullName>
    </submittedName>
</protein>
<organism evidence="4">
    <name type="scientific">Corethrella appendiculata</name>
    <dbReference type="NCBI Taxonomy" id="1370023"/>
    <lineage>
        <taxon>Eukaryota</taxon>
        <taxon>Metazoa</taxon>
        <taxon>Ecdysozoa</taxon>
        <taxon>Arthropoda</taxon>
        <taxon>Hexapoda</taxon>
        <taxon>Insecta</taxon>
        <taxon>Pterygota</taxon>
        <taxon>Neoptera</taxon>
        <taxon>Endopterygota</taxon>
        <taxon>Diptera</taxon>
        <taxon>Nematocera</taxon>
        <taxon>Culicoidea</taxon>
        <taxon>Chaoboridae</taxon>
        <taxon>Corethrella</taxon>
    </lineage>
</organism>
<keyword evidence="4" id="KW-0645">Protease</keyword>
<evidence type="ECO:0000256" key="1">
    <source>
        <dbReference type="ARBA" id="ARBA00009085"/>
    </source>
</evidence>
<dbReference type="PROSITE" id="PS00972">
    <property type="entry name" value="USP_1"/>
    <property type="match status" value="1"/>
</dbReference>
<proteinExistence type="evidence at transcript level"/>
<feature type="region of interest" description="Disordered" evidence="2">
    <location>
        <begin position="901"/>
        <end position="924"/>
    </location>
</feature>
<dbReference type="InterPro" id="IPR001394">
    <property type="entry name" value="Peptidase_C19_UCH"/>
</dbReference>
<dbReference type="GO" id="GO:0016579">
    <property type="term" value="P:protein deubiquitination"/>
    <property type="evidence" value="ECO:0007669"/>
    <property type="project" value="InterPro"/>
</dbReference>
<evidence type="ECO:0000256" key="2">
    <source>
        <dbReference type="SAM" id="MobiDB-lite"/>
    </source>
</evidence>
<sequence length="933" mass="105955">KQIDVNLIQEFINPQIVVDLLTLNFSNDIKNITKIPKICTWLLNCHRNSEDNYSQYTMAVKQHVTEFVQSTKSYDLQALFELLEMLCENTQTLPTGTQLIHFCEEIISTLGQTPVTSVSRDGSEIKAMKAEFLKVKHFFKTVCAENKNLQVEIVGSCLNMLYKLITSDIEPSPLASVAFELVDELLIHQAVGLILSHTDNSSNDSIKRGFKILCKWLGQLDFANSLNIWIIEIMNGLRDQQKYDLLLEMSLDVIETLVLTLMLPYYKPKVAPVVLCILQSVRHTPIVLQKISPNLEKILNTMKSQENSHINSNTPTKRYFQIMIDTLSALLLHFSEHKHLFTELGKYLSQFIKSPDFRSTIECPPWNDTTQISIVNTTNARVGLVNLGNTCYMNSVLQALVMTKQFSREILLTKNDAPLFLKIQQLLALLLYSVRPELTPRAVLNAARPPDFTPGYQQDSSEFLGYLLEKLHEQEKNLLINASKNNKNSPLNGTLNKKWPTQENLQQQSQQDCANNKMNISLSDSGISSSTSSSSDELPKIMINDCSASSTSISSSEQSPIESIQQQQIIPKTLIQKTFDGKLSITYQCMACNSKSSNIDAFRDLQLSFPENSDIKKTNGYSVQMLLDYYCSSEKLIGDNQYFCDKCKCLCNGERSINILTPPKNLILTVKHFRYDQRYHTRAKLINKVYHDEIISLKVQTPSTQIPNQMDIHIVKYVLYAAVVHSGISMDSGHYYTYAADQQNNWYKFNDNFVTKCSIEELHNLSTPNTPYILFYQMIGANNGLKSTATDLLIETTTIQNVFNGHENIDVDIDIDRIDDDDDGLTEDTIAIKKPCLINNHQPINGEIGILAKQNSAQQQLPELEELPPHLRDYIQHDITSYNDETNKKLQIKKSSTTTSLTLRNNNYKRDDGDNDPNGSSGGKSIYDYRYIY</sequence>
<dbReference type="Pfam" id="PF21246">
    <property type="entry name" value="Usp38-like_N"/>
    <property type="match status" value="1"/>
</dbReference>
<dbReference type="InterPro" id="IPR028889">
    <property type="entry name" value="USP"/>
</dbReference>
<keyword evidence="4" id="KW-0378">Hydrolase</keyword>
<dbReference type="GO" id="GO:0004843">
    <property type="term" value="F:cysteine-type deubiquitinase activity"/>
    <property type="evidence" value="ECO:0007669"/>
    <property type="project" value="InterPro"/>
</dbReference>
<dbReference type="GO" id="GO:0005634">
    <property type="term" value="C:nucleus"/>
    <property type="evidence" value="ECO:0007669"/>
    <property type="project" value="TreeGrafter"/>
</dbReference>
<reference evidence="4" key="1">
    <citation type="journal article" date="2014" name="Insect Biochem. Mol. Biol.">
        <title>An insight into the sialome of the frog biting fly, Corethrella appendiculata.</title>
        <authorList>
            <person name="Ribeiro J.M.C."/>
            <person name="Chagas A.C."/>
            <person name="Pham V.M."/>
            <person name="Lounibos L.P."/>
            <person name="Calvo E."/>
        </authorList>
    </citation>
    <scope>NUCLEOTIDE SEQUENCE</scope>
    <source>
        <tissue evidence="4">Salivary glands</tissue>
    </source>
</reference>
<dbReference type="InterPro" id="IPR038765">
    <property type="entry name" value="Papain-like_cys_pep_sf"/>
</dbReference>
<dbReference type="AlphaFoldDB" id="U5EG88"/>
<dbReference type="InterPro" id="IPR049407">
    <property type="entry name" value="Usp38-like_N"/>
</dbReference>
<feature type="non-terminal residue" evidence="4">
    <location>
        <position position="1"/>
    </location>
</feature>
<evidence type="ECO:0000313" key="4">
    <source>
        <dbReference type="EMBL" id="JAB56326.1"/>
    </source>
</evidence>
<dbReference type="PANTHER" id="PTHR24006">
    <property type="entry name" value="UBIQUITIN CARBOXYL-TERMINAL HYDROLASE"/>
    <property type="match status" value="1"/>
</dbReference>
<feature type="domain" description="USP" evidence="3">
    <location>
        <begin position="382"/>
        <end position="779"/>
    </location>
</feature>
<dbReference type="EMBL" id="GANO01003545">
    <property type="protein sequence ID" value="JAB56326.1"/>
    <property type="molecule type" value="mRNA"/>
</dbReference>
<dbReference type="PANTHER" id="PTHR24006:SF908">
    <property type="entry name" value="DEUBIQUITINATING APOPTOTIC INHIBITOR, ISOFORM A"/>
    <property type="match status" value="1"/>
</dbReference>
<dbReference type="InterPro" id="IPR018200">
    <property type="entry name" value="USP_CS"/>
</dbReference>
<dbReference type="Gene3D" id="3.90.70.10">
    <property type="entry name" value="Cysteine proteinases"/>
    <property type="match status" value="1"/>
</dbReference>
<evidence type="ECO:0000259" key="3">
    <source>
        <dbReference type="PROSITE" id="PS50235"/>
    </source>
</evidence>
<dbReference type="PROSITE" id="PS50235">
    <property type="entry name" value="USP_3"/>
    <property type="match status" value="1"/>
</dbReference>
<dbReference type="SUPFAM" id="SSF54001">
    <property type="entry name" value="Cysteine proteinases"/>
    <property type="match status" value="1"/>
</dbReference>
<dbReference type="GO" id="GO:0006508">
    <property type="term" value="P:proteolysis"/>
    <property type="evidence" value="ECO:0007669"/>
    <property type="project" value="UniProtKB-KW"/>
</dbReference>
<comment type="similarity">
    <text evidence="1">Belongs to the peptidase C19 family.</text>
</comment>